<accession>A0A6P1DXZ7</accession>
<evidence type="ECO:0000256" key="4">
    <source>
        <dbReference type="SAM" id="MobiDB-lite"/>
    </source>
</evidence>
<evidence type="ECO:0000256" key="2">
    <source>
        <dbReference type="PROSITE-ProRule" id="PRU00339"/>
    </source>
</evidence>
<feature type="repeat" description="TPR" evidence="2">
    <location>
        <begin position="425"/>
        <end position="458"/>
    </location>
</feature>
<name>A0A6P1DXZ7_9GAMM</name>
<feature type="repeat" description="TPR" evidence="2">
    <location>
        <begin position="391"/>
        <end position="424"/>
    </location>
</feature>
<dbReference type="Gene3D" id="1.25.40.10">
    <property type="entry name" value="Tetratricopeptide repeat domain"/>
    <property type="match status" value="2"/>
</dbReference>
<keyword evidence="1 3" id="KW-0238">DNA-binding</keyword>
<dbReference type="Pfam" id="PF00486">
    <property type="entry name" value="Trans_reg_C"/>
    <property type="match status" value="1"/>
</dbReference>
<dbReference type="InterPro" id="IPR019734">
    <property type="entry name" value="TPR_rpt"/>
</dbReference>
<dbReference type="InterPro" id="IPR001867">
    <property type="entry name" value="OmpR/PhoB-type_DNA-bd"/>
</dbReference>
<dbReference type="PANTHER" id="PTHR12558:SF13">
    <property type="entry name" value="CELL DIVISION CYCLE PROTEIN 27 HOMOLOG"/>
    <property type="match status" value="1"/>
</dbReference>
<dbReference type="SMART" id="SM00028">
    <property type="entry name" value="TPR"/>
    <property type="match status" value="4"/>
</dbReference>
<dbReference type="EMBL" id="JAAIJR010000076">
    <property type="protein sequence ID" value="NEX21953.1"/>
    <property type="molecule type" value="Genomic_DNA"/>
</dbReference>
<dbReference type="InterPro" id="IPR056413">
    <property type="entry name" value="TPR_CcmH_CycH"/>
</dbReference>
<dbReference type="PANTHER" id="PTHR12558">
    <property type="entry name" value="CELL DIVISION CYCLE 16,23,27"/>
    <property type="match status" value="1"/>
</dbReference>
<organism evidence="6 7">
    <name type="scientific">Thiorhodococcus mannitoliphagus</name>
    <dbReference type="NCBI Taxonomy" id="329406"/>
    <lineage>
        <taxon>Bacteria</taxon>
        <taxon>Pseudomonadati</taxon>
        <taxon>Pseudomonadota</taxon>
        <taxon>Gammaproteobacteria</taxon>
        <taxon>Chromatiales</taxon>
        <taxon>Chromatiaceae</taxon>
        <taxon>Thiorhodococcus</taxon>
    </lineage>
</organism>
<evidence type="ECO:0000256" key="1">
    <source>
        <dbReference type="ARBA" id="ARBA00023125"/>
    </source>
</evidence>
<dbReference type="InterPro" id="IPR016032">
    <property type="entry name" value="Sig_transdc_resp-reg_C-effctor"/>
</dbReference>
<reference evidence="7" key="1">
    <citation type="journal article" date="2020" name="Microbiol. Resour. Announc.">
        <title>Draft Genome Sequences of Thiorhodococcus mannitoliphagus and Thiorhodococcus minor, Purple Sulfur Photosynthetic Bacteria in the Gammaproteobacterial Family Chromatiaceae.</title>
        <authorList>
            <person name="Aviles F.A."/>
            <person name="Meyer T.E."/>
            <person name="Kyndt J.A."/>
        </authorList>
    </citation>
    <scope>NUCLEOTIDE SEQUENCE [LARGE SCALE GENOMIC DNA]</scope>
    <source>
        <strain evidence="7">DSM 18266</strain>
    </source>
</reference>
<reference evidence="6 7" key="2">
    <citation type="submission" date="2020-02" db="EMBL/GenBank/DDBJ databases">
        <title>Genome sequences of Thiorhodococcus mannitoliphagus and Thiorhodococcus minor, purple sulfur photosynthetic bacteria in the gammaproteobacterial family, Chromatiaceae.</title>
        <authorList>
            <person name="Aviles F.A."/>
            <person name="Meyer T.E."/>
            <person name="Kyndt J.A."/>
        </authorList>
    </citation>
    <scope>NUCLEOTIDE SEQUENCE [LARGE SCALE GENOMIC DNA]</scope>
    <source>
        <strain evidence="6 7">DSM 18266</strain>
    </source>
</reference>
<dbReference type="RefSeq" id="WP_164655055.1">
    <property type="nucleotide sequence ID" value="NZ_JAAIJR010000076.1"/>
</dbReference>
<gene>
    <name evidence="6" type="ORF">G3480_16845</name>
</gene>
<evidence type="ECO:0000313" key="7">
    <source>
        <dbReference type="Proteomes" id="UP000471640"/>
    </source>
</evidence>
<dbReference type="SUPFAM" id="SSF48452">
    <property type="entry name" value="TPR-like"/>
    <property type="match status" value="1"/>
</dbReference>
<feature type="compositionally biased region" description="Polar residues" evidence="4">
    <location>
        <begin position="780"/>
        <end position="790"/>
    </location>
</feature>
<dbReference type="PROSITE" id="PS51755">
    <property type="entry name" value="OMPR_PHOB"/>
    <property type="match status" value="1"/>
</dbReference>
<dbReference type="InterPro" id="IPR011990">
    <property type="entry name" value="TPR-like_helical_dom_sf"/>
</dbReference>
<keyword evidence="2" id="KW-0802">TPR repeat</keyword>
<evidence type="ECO:0000259" key="5">
    <source>
        <dbReference type="PROSITE" id="PS51755"/>
    </source>
</evidence>
<dbReference type="SMART" id="SM00862">
    <property type="entry name" value="Trans_reg_C"/>
    <property type="match status" value="1"/>
</dbReference>
<feature type="compositionally biased region" description="Basic and acidic residues" evidence="4">
    <location>
        <begin position="791"/>
        <end position="800"/>
    </location>
</feature>
<dbReference type="SUPFAM" id="SSF46894">
    <property type="entry name" value="C-terminal effector domain of the bipartite response regulators"/>
    <property type="match status" value="1"/>
</dbReference>
<dbReference type="Proteomes" id="UP000471640">
    <property type="component" value="Unassembled WGS sequence"/>
</dbReference>
<evidence type="ECO:0000313" key="6">
    <source>
        <dbReference type="EMBL" id="NEX21953.1"/>
    </source>
</evidence>
<dbReference type="Gene3D" id="1.10.10.10">
    <property type="entry name" value="Winged helix-like DNA-binding domain superfamily/Winged helix DNA-binding domain"/>
    <property type="match status" value="1"/>
</dbReference>
<comment type="caution">
    <text evidence="6">The sequence shown here is derived from an EMBL/GenBank/DDBJ whole genome shotgun (WGS) entry which is preliminary data.</text>
</comment>
<feature type="region of interest" description="Disordered" evidence="4">
    <location>
        <begin position="754"/>
        <end position="800"/>
    </location>
</feature>
<dbReference type="GO" id="GO:0003677">
    <property type="term" value="F:DNA binding"/>
    <property type="evidence" value="ECO:0007669"/>
    <property type="project" value="UniProtKB-UniRule"/>
</dbReference>
<dbReference type="CDD" id="cd00383">
    <property type="entry name" value="trans_reg_C"/>
    <property type="match status" value="1"/>
</dbReference>
<dbReference type="GO" id="GO:0000160">
    <property type="term" value="P:phosphorelay signal transduction system"/>
    <property type="evidence" value="ECO:0007669"/>
    <property type="project" value="InterPro"/>
</dbReference>
<dbReference type="AlphaFoldDB" id="A0A6P1DXZ7"/>
<keyword evidence="7" id="KW-1185">Reference proteome</keyword>
<dbReference type="PROSITE" id="PS50005">
    <property type="entry name" value="TPR"/>
    <property type="match status" value="2"/>
</dbReference>
<sequence length="800" mass="88113">MTSNPRDQTLRIGAWELIPARGLLRRNGEETRLEPRHADLLIFLAEHPGEVVSTEEILSRVWSGTLVGDHSLYQAIAKLRKALGDDSAQKRYIETVPKRGYRLLAEVVKTAEIDGDREPTPPRSPTPWTASPRHLLPLAAALLVVILALSFWHFLPQAPDEATPAIRPRLLVLPFASLSDKAADHFIAEGFSIELAHLLGVSHQLQVLGPVSAKLAAESALDVTEVGQRLDADFVVTGSLRRAADLLRISATITDTASGSQRWSQIFERHDGDIFGLQAEVARQIAEALQANLQGRPTPPASAASGDAKAAYGYFLLGQSHRRNRSAASLTLARDAFEQALQLDPGLVSAKRELAATQLLLSFYDNLGFREALEQAEPLLEQALRATPDDPELLGTIGLSHYLKGSYGLAEEYLRRAITADPSYSEGWMWLGLAERQQGRLRDAIDAFRQARALEPLMVSTSVNLANALSWSGEPQAGRKLLEELVQTIRDAPQAYRVLSGIALESGDLVAAYRWAQTALSIDPEDSVSKGSMALVLAYLDQYQAVRELLTSNREQPTHGRAVQLYLDRMSLMIGSVPIEDVADRYESRLIASPRVQEIEWRLANARLGLADAFAGDLDSARDRLARSLEGRVHPIERTDYDLFVCTTLVDVQTRLGAHDAARQWLRRCQGDFEAARQYGWDSLAMRYVRARLARLGGDSTQALEHLRIAVAHGFRNGKLLAADPVFEPLRQTAAFQDIQTRIQDLVRKDWEETKNPLACQQPNGASCDPAENDPGAPQPQASSAEPSQTDPHKNPADLP</sequence>
<feature type="domain" description="OmpR/PhoB-type" evidence="5">
    <location>
        <begin position="7"/>
        <end position="105"/>
    </location>
</feature>
<proteinExistence type="predicted"/>
<evidence type="ECO:0000256" key="3">
    <source>
        <dbReference type="PROSITE-ProRule" id="PRU01091"/>
    </source>
</evidence>
<dbReference type="GO" id="GO:0006355">
    <property type="term" value="P:regulation of DNA-templated transcription"/>
    <property type="evidence" value="ECO:0007669"/>
    <property type="project" value="InterPro"/>
</dbReference>
<feature type="DNA-binding region" description="OmpR/PhoB-type" evidence="3">
    <location>
        <begin position="7"/>
        <end position="105"/>
    </location>
</feature>
<dbReference type="InterPro" id="IPR036388">
    <property type="entry name" value="WH-like_DNA-bd_sf"/>
</dbReference>
<dbReference type="Pfam" id="PF23914">
    <property type="entry name" value="TPR_CcmH_CycH"/>
    <property type="match status" value="1"/>
</dbReference>
<protein>
    <submittedName>
        <fullName evidence="6">Tetratricopeptide repeat protein</fullName>
    </submittedName>
</protein>